<evidence type="ECO:0000313" key="4">
    <source>
        <dbReference type="Proteomes" id="UP000216107"/>
    </source>
</evidence>
<dbReference type="EMBL" id="MDUX01000024">
    <property type="protein sequence ID" value="KAF7599289.1"/>
    <property type="molecule type" value="Genomic_DNA"/>
</dbReference>
<dbReference type="Pfam" id="PF00535">
    <property type="entry name" value="Glycos_transf_2"/>
    <property type="match status" value="1"/>
</dbReference>
<dbReference type="OrthoDB" id="433681at2"/>
<dbReference type="Proteomes" id="UP000216107">
    <property type="component" value="Unassembled WGS sequence"/>
</dbReference>
<dbReference type="InterPro" id="IPR050834">
    <property type="entry name" value="Glycosyltransf_2"/>
</dbReference>
<dbReference type="PANTHER" id="PTHR43685:SF2">
    <property type="entry name" value="GLYCOSYLTRANSFERASE 2-LIKE DOMAIN-CONTAINING PROTEIN"/>
    <property type="match status" value="1"/>
</dbReference>
<protein>
    <submittedName>
        <fullName evidence="3">Glycosyl transferase</fullName>
    </submittedName>
    <submittedName>
        <fullName evidence="2">Glycosyltransferase</fullName>
    </submittedName>
</protein>
<keyword evidence="5" id="KW-1185">Reference proteome</keyword>
<dbReference type="SUPFAM" id="SSF53448">
    <property type="entry name" value="Nucleotide-diphospho-sugar transferases"/>
    <property type="match status" value="1"/>
</dbReference>
<dbReference type="Gene3D" id="3.90.550.10">
    <property type="entry name" value="Spore Coat Polysaccharide Biosynthesis Protein SpsA, Chain A"/>
    <property type="match status" value="1"/>
</dbReference>
<dbReference type="CDD" id="cd06433">
    <property type="entry name" value="GT_2_WfgS_like"/>
    <property type="match status" value="1"/>
</dbReference>
<dbReference type="InterPro" id="IPR029044">
    <property type="entry name" value="Nucleotide-diphossugar_trans"/>
</dbReference>
<reference evidence="2 5" key="1">
    <citation type="submission" date="2016-08" db="EMBL/GenBank/DDBJ databases">
        <title>Candidatus Dactylopiibacterium carminicum genome sequence.</title>
        <authorList>
            <person name="Ramirez-Puebla S.T."/>
            <person name="Ormeno-Orrillo E."/>
            <person name="Vera-Ponce De Leon A."/>
            <person name="Luis L."/>
            <person name="Sanchez-Flores A."/>
            <person name="Monica R."/>
            <person name="Martinez-Romero E."/>
        </authorList>
    </citation>
    <scope>NUCLEOTIDE SEQUENCE [LARGE SCALE GENOMIC DNA]</scope>
    <source>
        <strain evidence="2">END1</strain>
    </source>
</reference>
<name>A0A272ERW7_9RHOO</name>
<reference evidence="3 4" key="2">
    <citation type="submission" date="2017-07" db="EMBL/GenBank/DDBJ databases">
        <title>Candidatus Dactylopiibacterium carminicum, a nitrogen-fixing symbiont of the cochineal insect Dactylopius coccus and Dactylopius opuntiae (Hemiptera: Coccoidea: Dactylopiidae).</title>
        <authorList>
            <person name="Vera A."/>
        </authorList>
    </citation>
    <scope>NUCLEOTIDE SEQUENCE [LARGE SCALE GENOMIC DNA]</scope>
    <source>
        <strain evidence="3 4">NFDCM</strain>
    </source>
</reference>
<keyword evidence="3" id="KW-0808">Transferase</keyword>
<dbReference type="InterPro" id="IPR001173">
    <property type="entry name" value="Glyco_trans_2-like"/>
</dbReference>
<dbReference type="Proteomes" id="UP000623509">
    <property type="component" value="Unassembled WGS sequence"/>
</dbReference>
<sequence length="259" mass="29278">MKISIVTAVFNAAGTIQETIDAVAAQTYPQREHIVIDGGSRDGTVEIIERNRDKLAYFVSEPDRGVYDAMNKGLERASGDVVACLNADDVYVSPRVLARVAEVMVDRDVAGCYANLYFVRQHDPAQIVRRMRSQPYCQGLFERGWMPPHPTLFIRRDLLTQVGGFDLAFRLQSDFDLAIRLFRLAGERIRYVDETWVRMRMGGLSNRSWRHVLRGNLEAYAACRKNGLNVWPWFPVQKVLSRIPEFLRKSGAGGGSALP</sequence>
<comment type="caution">
    <text evidence="3">The sequence shown here is derived from an EMBL/GenBank/DDBJ whole genome shotgun (WGS) entry which is preliminary data.</text>
</comment>
<organism evidence="3 4">
    <name type="scientific">Candidatus Dactylopiibacterium carminicum</name>
    <dbReference type="NCBI Taxonomy" id="857335"/>
    <lineage>
        <taxon>Bacteria</taxon>
        <taxon>Pseudomonadati</taxon>
        <taxon>Pseudomonadota</taxon>
        <taxon>Betaproteobacteria</taxon>
        <taxon>Rhodocyclales</taxon>
        <taxon>Rhodocyclaceae</taxon>
        <taxon>Candidatus Dactylopiibacterium</taxon>
    </lineage>
</organism>
<dbReference type="GO" id="GO:0016740">
    <property type="term" value="F:transferase activity"/>
    <property type="evidence" value="ECO:0007669"/>
    <property type="project" value="UniProtKB-KW"/>
</dbReference>
<proteinExistence type="predicted"/>
<gene>
    <name evidence="2" type="ORF">BGI27_08915</name>
    <name evidence="3" type="ORF">CGU29_11635</name>
</gene>
<dbReference type="EMBL" id="NMRN01000038">
    <property type="protein sequence ID" value="PAS92450.1"/>
    <property type="molecule type" value="Genomic_DNA"/>
</dbReference>
<evidence type="ECO:0000313" key="5">
    <source>
        <dbReference type="Proteomes" id="UP000623509"/>
    </source>
</evidence>
<evidence type="ECO:0000259" key="1">
    <source>
        <dbReference type="Pfam" id="PF00535"/>
    </source>
</evidence>
<evidence type="ECO:0000313" key="3">
    <source>
        <dbReference type="EMBL" id="PAS92450.1"/>
    </source>
</evidence>
<dbReference type="AlphaFoldDB" id="A0A272ERW7"/>
<feature type="domain" description="Glycosyltransferase 2-like" evidence="1">
    <location>
        <begin position="4"/>
        <end position="130"/>
    </location>
</feature>
<accession>A0A272ERW7</accession>
<dbReference type="PANTHER" id="PTHR43685">
    <property type="entry name" value="GLYCOSYLTRANSFERASE"/>
    <property type="match status" value="1"/>
</dbReference>
<evidence type="ECO:0000313" key="2">
    <source>
        <dbReference type="EMBL" id="KAF7599289.1"/>
    </source>
</evidence>